<comment type="caution">
    <text evidence="10">The sequence shown here is derived from an EMBL/GenBank/DDBJ whole genome shotgun (WGS) entry which is preliminary data.</text>
</comment>
<dbReference type="Gene3D" id="3.30.540.10">
    <property type="entry name" value="Fructose-1,6-Bisphosphatase, subunit A, domain 1"/>
    <property type="match status" value="1"/>
</dbReference>
<feature type="binding site" evidence="8">
    <location>
        <position position="86"/>
    </location>
    <ligand>
        <name>Mg(2+)</name>
        <dbReference type="ChEBI" id="CHEBI:18420"/>
        <label>1</label>
    </ligand>
</feature>
<dbReference type="PANTHER" id="PTHR43028">
    <property type="entry name" value="3'(2'),5'-BISPHOSPHATE NUCLEOTIDASE 1"/>
    <property type="match status" value="1"/>
</dbReference>
<comment type="subcellular location">
    <subcellularLocation>
        <location evidence="8">Cell inner membrane</location>
        <topology evidence="8">Peripheral membrane protein</topology>
        <orientation evidence="8">Cytoplasmic side</orientation>
    </subcellularLocation>
</comment>
<feature type="binding site" evidence="8">
    <location>
        <position position="215"/>
    </location>
    <ligand>
        <name>Mg(2+)</name>
        <dbReference type="ChEBI" id="CHEBI:18420"/>
        <label>2</label>
    </ligand>
</feature>
<keyword evidence="7 8" id="KW-0472">Membrane</keyword>
<name>A0A432XWV6_9GAMM</name>
<dbReference type="GO" id="GO:0046854">
    <property type="term" value="P:phosphatidylinositol phosphate biosynthetic process"/>
    <property type="evidence" value="ECO:0007669"/>
    <property type="project" value="InterPro"/>
</dbReference>
<dbReference type="Gene3D" id="3.40.190.80">
    <property type="match status" value="1"/>
</dbReference>
<keyword evidence="5 8" id="KW-0378">Hydrolase</keyword>
<dbReference type="GO" id="GO:0008441">
    <property type="term" value="F:3'(2'),5'-bisphosphate nucleotidase activity"/>
    <property type="evidence" value="ECO:0007669"/>
    <property type="project" value="UniProtKB-UniRule"/>
</dbReference>
<evidence type="ECO:0000256" key="8">
    <source>
        <dbReference type="HAMAP-Rule" id="MF_02095"/>
    </source>
</evidence>
<evidence type="ECO:0000256" key="5">
    <source>
        <dbReference type="ARBA" id="ARBA00022801"/>
    </source>
</evidence>
<dbReference type="InterPro" id="IPR006240">
    <property type="entry name" value="CysQ"/>
</dbReference>
<dbReference type="EC" id="3.1.3.7" evidence="8"/>
<protein>
    <recommendedName>
        <fullName evidence="8">3'(2'),5'-bisphosphate nucleotidase CysQ</fullName>
        <ecNumber evidence="8">3.1.3.7</ecNumber>
    </recommendedName>
    <alternativeName>
        <fullName evidence="8">3'(2'),5-bisphosphonucleoside 3'(2')-phosphohydrolase</fullName>
    </alternativeName>
    <alternativeName>
        <fullName evidence="8">3'-phosphoadenosine 5'-phosphate phosphatase</fullName>
        <shortName evidence="8">PAP phosphatase</shortName>
    </alternativeName>
</protein>
<evidence type="ECO:0000313" key="10">
    <source>
        <dbReference type="EMBL" id="RUO53189.1"/>
    </source>
</evidence>
<dbReference type="GO" id="GO:0000287">
    <property type="term" value="F:magnesium ion binding"/>
    <property type="evidence" value="ECO:0007669"/>
    <property type="project" value="UniProtKB-UniRule"/>
</dbReference>
<dbReference type="InterPro" id="IPR000760">
    <property type="entry name" value="Inositol_monophosphatase-like"/>
</dbReference>
<evidence type="ECO:0000313" key="11">
    <source>
        <dbReference type="Proteomes" id="UP000287198"/>
    </source>
</evidence>
<sequence length="274" mass="30580">MQKWLESAAAIAQQAGDLIMEIYEEQAYDTYEKSDNSPVTSADLAAHKFILRKLQELTPDLPVLSEEGAHLSLEERQSWPRYWLIDPIDGTQEFIARSGDFTVVIALVEQNQPTLGVIYWPAGDKLYLAQKGAGAFRRDINGEQQLAVRKLVDPDNDPVILAISRRQPRERVLQRMNPERELSTLPAGSCSLKACLIAEGQADCFLRVGPTGEWDTAAADVIVGEAGGRIVSENFQRITYNEEQELGNPNFLILGDAEVPWRDVFTHHRSHPGA</sequence>
<accession>A0A432XWV6</accession>
<feature type="binding site" evidence="8">
    <location>
        <position position="66"/>
    </location>
    <ligand>
        <name>Mg(2+)</name>
        <dbReference type="ChEBI" id="CHEBI:18420"/>
        <label>1</label>
    </ligand>
</feature>
<dbReference type="OrthoDB" id="9785695at2"/>
<dbReference type="HAMAP" id="MF_02095">
    <property type="entry name" value="CysQ"/>
    <property type="match status" value="1"/>
</dbReference>
<comment type="function">
    <text evidence="8">Converts adenosine-3',5'-bisphosphate (PAP) to AMP.</text>
</comment>
<feature type="binding site" evidence="9">
    <location>
        <position position="86"/>
    </location>
    <ligand>
        <name>Mg(2+)</name>
        <dbReference type="ChEBI" id="CHEBI:18420"/>
        <label>1</label>
        <note>catalytic</note>
    </ligand>
</feature>
<evidence type="ECO:0000256" key="4">
    <source>
        <dbReference type="ARBA" id="ARBA00022723"/>
    </source>
</evidence>
<dbReference type="GO" id="GO:0000103">
    <property type="term" value="P:sulfate assimilation"/>
    <property type="evidence" value="ECO:0007669"/>
    <property type="project" value="TreeGrafter"/>
</dbReference>
<dbReference type="Pfam" id="PF00459">
    <property type="entry name" value="Inositol_P"/>
    <property type="match status" value="1"/>
</dbReference>
<dbReference type="PANTHER" id="PTHR43028:SF7">
    <property type="entry name" value="3'(2'),5'-BISPHOSPHATE NUCLEOTIDASE CYSQ"/>
    <property type="match status" value="1"/>
</dbReference>
<dbReference type="NCBIfam" id="TIGR01331">
    <property type="entry name" value="bisphos_cysQ"/>
    <property type="match status" value="1"/>
</dbReference>
<organism evidence="10 11">
    <name type="scientific">Pseudidiomarina halophila</name>
    <dbReference type="NCBI Taxonomy" id="1449799"/>
    <lineage>
        <taxon>Bacteria</taxon>
        <taxon>Pseudomonadati</taxon>
        <taxon>Pseudomonadota</taxon>
        <taxon>Gammaproteobacteria</taxon>
        <taxon>Alteromonadales</taxon>
        <taxon>Idiomarinaceae</taxon>
        <taxon>Pseudidiomarina</taxon>
    </lineage>
</organism>
<comment type="cofactor">
    <cofactor evidence="8 9">
        <name>Mg(2+)</name>
        <dbReference type="ChEBI" id="CHEBI:18420"/>
    </cofactor>
</comment>
<dbReference type="FunFam" id="3.30.540.10:FF:000007">
    <property type="entry name" value="3'(2'),5'-bisphosphate nucleotidase CysQ"/>
    <property type="match status" value="1"/>
</dbReference>
<feature type="binding site" evidence="8">
    <location>
        <position position="89"/>
    </location>
    <ligand>
        <name>Mg(2+)</name>
        <dbReference type="ChEBI" id="CHEBI:18420"/>
        <label>2</label>
    </ligand>
</feature>
<dbReference type="PROSITE" id="PS00630">
    <property type="entry name" value="IMP_2"/>
    <property type="match status" value="1"/>
</dbReference>
<dbReference type="EMBL" id="PIPW01000002">
    <property type="protein sequence ID" value="RUO53189.1"/>
    <property type="molecule type" value="Genomic_DNA"/>
</dbReference>
<feature type="binding site" evidence="8">
    <location>
        <begin position="88"/>
        <end position="91"/>
    </location>
    <ligand>
        <name>substrate</name>
    </ligand>
</feature>
<dbReference type="InterPro" id="IPR050725">
    <property type="entry name" value="CysQ/Inositol_MonoPase"/>
</dbReference>
<feature type="binding site" evidence="9">
    <location>
        <position position="66"/>
    </location>
    <ligand>
        <name>Mg(2+)</name>
        <dbReference type="ChEBI" id="CHEBI:18420"/>
        <label>1</label>
        <note>catalytic</note>
    </ligand>
</feature>
<dbReference type="Proteomes" id="UP000287198">
    <property type="component" value="Unassembled WGS sequence"/>
</dbReference>
<evidence type="ECO:0000256" key="7">
    <source>
        <dbReference type="ARBA" id="ARBA00023136"/>
    </source>
</evidence>
<feature type="binding site" evidence="8">
    <location>
        <position position="66"/>
    </location>
    <ligand>
        <name>substrate</name>
    </ligand>
</feature>
<dbReference type="CDD" id="cd01638">
    <property type="entry name" value="CysQ"/>
    <property type="match status" value="1"/>
</dbReference>
<feature type="binding site" evidence="9">
    <location>
        <position position="215"/>
    </location>
    <ligand>
        <name>Mg(2+)</name>
        <dbReference type="ChEBI" id="CHEBI:18420"/>
        <label>1</label>
        <note>catalytic</note>
    </ligand>
</feature>
<proteinExistence type="inferred from homology"/>
<dbReference type="PRINTS" id="PR00377">
    <property type="entry name" value="IMPHPHTASES"/>
</dbReference>
<comment type="similarity">
    <text evidence="1 8">Belongs to the inositol monophosphatase superfamily. CysQ family.</text>
</comment>
<evidence type="ECO:0000256" key="6">
    <source>
        <dbReference type="ARBA" id="ARBA00022842"/>
    </source>
</evidence>
<keyword evidence="4 8" id="KW-0479">Metal-binding</keyword>
<dbReference type="InterPro" id="IPR020550">
    <property type="entry name" value="Inositol_monophosphatase_CS"/>
</dbReference>
<feature type="binding site" evidence="8">
    <location>
        <position position="88"/>
    </location>
    <ligand>
        <name>Mg(2+)</name>
        <dbReference type="ChEBI" id="CHEBI:18420"/>
        <label>1</label>
    </ligand>
</feature>
<dbReference type="GO" id="GO:0005886">
    <property type="term" value="C:plasma membrane"/>
    <property type="evidence" value="ECO:0007669"/>
    <property type="project" value="UniProtKB-SubCell"/>
</dbReference>
<evidence type="ECO:0000256" key="1">
    <source>
        <dbReference type="ARBA" id="ARBA00005289"/>
    </source>
</evidence>
<dbReference type="AlphaFoldDB" id="A0A432XWV6"/>
<feature type="binding site" evidence="8">
    <location>
        <position position="215"/>
    </location>
    <ligand>
        <name>substrate</name>
    </ligand>
</feature>
<gene>
    <name evidence="8 10" type="primary">cysQ</name>
    <name evidence="10" type="ORF">CWI69_07760</name>
</gene>
<dbReference type="GO" id="GO:0050427">
    <property type="term" value="P:3'-phosphoadenosine 5'-phosphosulfate metabolic process"/>
    <property type="evidence" value="ECO:0007669"/>
    <property type="project" value="TreeGrafter"/>
</dbReference>
<keyword evidence="11" id="KW-1185">Reference proteome</keyword>
<comment type="catalytic activity">
    <reaction evidence="8">
        <text>adenosine 3',5'-bisphosphate + H2O = AMP + phosphate</text>
        <dbReference type="Rhea" id="RHEA:10040"/>
        <dbReference type="ChEBI" id="CHEBI:15377"/>
        <dbReference type="ChEBI" id="CHEBI:43474"/>
        <dbReference type="ChEBI" id="CHEBI:58343"/>
        <dbReference type="ChEBI" id="CHEBI:456215"/>
        <dbReference type="EC" id="3.1.3.7"/>
    </reaction>
</comment>
<keyword evidence="3 8" id="KW-0997">Cell inner membrane</keyword>
<reference evidence="11" key="1">
    <citation type="journal article" date="2018" name="Front. Microbiol.">
        <title>Genome-Based Analysis Reveals the Taxonomy and Diversity of the Family Idiomarinaceae.</title>
        <authorList>
            <person name="Liu Y."/>
            <person name="Lai Q."/>
            <person name="Shao Z."/>
        </authorList>
    </citation>
    <scope>NUCLEOTIDE SEQUENCE [LARGE SCALE GENOMIC DNA]</scope>
    <source>
        <strain evidence="11">BH195</strain>
    </source>
</reference>
<keyword evidence="6 8" id="KW-0460">Magnesium</keyword>
<keyword evidence="2 8" id="KW-1003">Cell membrane</keyword>
<dbReference type="SUPFAM" id="SSF56655">
    <property type="entry name" value="Carbohydrate phosphatase"/>
    <property type="match status" value="1"/>
</dbReference>
<feature type="binding site" evidence="8">
    <location>
        <position position="86"/>
    </location>
    <ligand>
        <name>Mg(2+)</name>
        <dbReference type="ChEBI" id="CHEBI:18420"/>
        <label>2</label>
    </ligand>
</feature>
<evidence type="ECO:0000256" key="9">
    <source>
        <dbReference type="PIRSR" id="PIRSR600760-2"/>
    </source>
</evidence>
<evidence type="ECO:0000256" key="2">
    <source>
        <dbReference type="ARBA" id="ARBA00022475"/>
    </source>
</evidence>
<feature type="binding site" evidence="9">
    <location>
        <position position="89"/>
    </location>
    <ligand>
        <name>Mg(2+)</name>
        <dbReference type="ChEBI" id="CHEBI:18420"/>
        <label>1</label>
        <note>catalytic</note>
    </ligand>
</feature>
<evidence type="ECO:0000256" key="3">
    <source>
        <dbReference type="ARBA" id="ARBA00022519"/>
    </source>
</evidence>
<feature type="binding site" evidence="9">
    <location>
        <position position="88"/>
    </location>
    <ligand>
        <name>Mg(2+)</name>
        <dbReference type="ChEBI" id="CHEBI:18420"/>
        <label>1</label>
        <note>catalytic</note>
    </ligand>
</feature>